<dbReference type="GO" id="GO:0008270">
    <property type="term" value="F:zinc ion binding"/>
    <property type="evidence" value="ECO:0007669"/>
    <property type="project" value="UniProtKB-UniRule"/>
</dbReference>
<protein>
    <recommendedName>
        <fullName evidence="1">Protein FAR1-RELATED SEQUENCE</fullName>
    </recommendedName>
</protein>
<dbReference type="EMBL" id="CM027683">
    <property type="protein sequence ID" value="KAG0534477.1"/>
    <property type="molecule type" value="Genomic_DNA"/>
</dbReference>
<dbReference type="GO" id="GO:0006355">
    <property type="term" value="P:regulation of DNA-templated transcription"/>
    <property type="evidence" value="ECO:0007669"/>
    <property type="project" value="UniProtKB-UniRule"/>
</dbReference>
<dbReference type="GO" id="GO:0005634">
    <property type="term" value="C:nucleus"/>
    <property type="evidence" value="ECO:0007669"/>
    <property type="project" value="UniProtKB-SubCell"/>
</dbReference>
<accession>A0A921UJI0</accession>
<dbReference type="PANTHER" id="PTHR31669:SF168">
    <property type="entry name" value="PROTEIN FAR1-RELATED SEQUENCE"/>
    <property type="match status" value="1"/>
</dbReference>
<comment type="caution">
    <text evidence="3">The sequence shown here is derived from an EMBL/GenBank/DDBJ whole genome shotgun (WGS) entry which is preliminary data.</text>
</comment>
<name>A0A921UJI0_SORBI</name>
<sequence>MVELEGSRMEARVVIEHNHPLSSSIAERRQWNSHNRIDQTTRNLIRNLRSNNVQLSRVCSVVGTLHGGGEYIPFRRQSIRSLCGKLAQESIESDMEKTVSLFTEMKAKDNGLVVHVDLDDEKRIRSLLWCHGRGRENYKAFGDAVTFDTTYRTNLYNLPFGIFVGVNNHFQSTVFGAVLLTEETTSAFQWCFRSFVEAMGNQCQAMRAAISSELPNTRHRWCKWHVLRRAKESLGPLYTKNSGFKRALHEILDEVVSSSEFENKWEQLVEHYGLENNSFLRRAFYNRAMWAKPYFTETFCAGMTSTQRSESANHMLKTYISRSAPMHVFVEQYNRMIADRDADEAREEHATKQV</sequence>
<dbReference type="InterPro" id="IPR018289">
    <property type="entry name" value="MULE_transposase_dom"/>
</dbReference>
<dbReference type="AlphaFoldDB" id="A0A921UJI0"/>
<reference evidence="3" key="1">
    <citation type="journal article" date="2019" name="BMC Genomics">
        <title>A new reference genome for Sorghum bicolor reveals high levels of sequence similarity between sweet and grain genotypes: implications for the genetics of sugar metabolism.</title>
        <authorList>
            <person name="Cooper E.A."/>
            <person name="Brenton Z.W."/>
            <person name="Flinn B.S."/>
            <person name="Jenkins J."/>
            <person name="Shu S."/>
            <person name="Flowers D."/>
            <person name="Luo F."/>
            <person name="Wang Y."/>
            <person name="Xia P."/>
            <person name="Barry K."/>
            <person name="Daum C."/>
            <person name="Lipzen A."/>
            <person name="Yoshinaga Y."/>
            <person name="Schmutz J."/>
            <person name="Saski C."/>
            <person name="Vermerris W."/>
            <person name="Kresovich S."/>
        </authorList>
    </citation>
    <scope>NUCLEOTIDE SEQUENCE</scope>
</reference>
<dbReference type="InterPro" id="IPR031052">
    <property type="entry name" value="FHY3/FAR1"/>
</dbReference>
<keyword evidence="1" id="KW-0539">Nucleus</keyword>
<evidence type="ECO:0000313" key="4">
    <source>
        <dbReference type="Proteomes" id="UP000807115"/>
    </source>
</evidence>
<keyword evidence="1" id="KW-0862">Zinc</keyword>
<dbReference type="Pfam" id="PF10551">
    <property type="entry name" value="MULE"/>
    <property type="match status" value="1"/>
</dbReference>
<comment type="function">
    <text evidence="1">Putative transcription activator involved in regulating light control of development.</text>
</comment>
<keyword evidence="1" id="KW-0479">Metal-binding</keyword>
<keyword evidence="1" id="KW-0863">Zinc-finger</keyword>
<gene>
    <name evidence="3" type="ORF">BDA96_04G283200</name>
</gene>
<organism evidence="3 4">
    <name type="scientific">Sorghum bicolor</name>
    <name type="common">Sorghum</name>
    <name type="synonym">Sorghum vulgare</name>
    <dbReference type="NCBI Taxonomy" id="4558"/>
    <lineage>
        <taxon>Eukaryota</taxon>
        <taxon>Viridiplantae</taxon>
        <taxon>Streptophyta</taxon>
        <taxon>Embryophyta</taxon>
        <taxon>Tracheophyta</taxon>
        <taxon>Spermatophyta</taxon>
        <taxon>Magnoliopsida</taxon>
        <taxon>Liliopsida</taxon>
        <taxon>Poales</taxon>
        <taxon>Poaceae</taxon>
        <taxon>PACMAD clade</taxon>
        <taxon>Panicoideae</taxon>
        <taxon>Andropogonodae</taxon>
        <taxon>Andropogoneae</taxon>
        <taxon>Sorghinae</taxon>
        <taxon>Sorghum</taxon>
    </lineage>
</organism>
<evidence type="ECO:0000256" key="1">
    <source>
        <dbReference type="RuleBase" id="RU367018"/>
    </source>
</evidence>
<comment type="similarity">
    <text evidence="1">Belongs to the FHY3/FAR1 family.</text>
</comment>
<feature type="domain" description="MULE transposase" evidence="2">
    <location>
        <begin position="145"/>
        <end position="227"/>
    </location>
</feature>
<dbReference type="PANTHER" id="PTHR31669">
    <property type="entry name" value="PROTEIN FAR1-RELATED SEQUENCE 10-RELATED"/>
    <property type="match status" value="1"/>
</dbReference>
<proteinExistence type="inferred from homology"/>
<comment type="subcellular location">
    <subcellularLocation>
        <location evidence="1">Nucleus</location>
    </subcellularLocation>
</comment>
<reference evidence="3" key="2">
    <citation type="submission" date="2020-10" db="EMBL/GenBank/DDBJ databases">
        <authorList>
            <person name="Cooper E.A."/>
            <person name="Brenton Z.W."/>
            <person name="Flinn B.S."/>
            <person name="Jenkins J."/>
            <person name="Shu S."/>
            <person name="Flowers D."/>
            <person name="Luo F."/>
            <person name="Wang Y."/>
            <person name="Xia P."/>
            <person name="Barry K."/>
            <person name="Daum C."/>
            <person name="Lipzen A."/>
            <person name="Yoshinaga Y."/>
            <person name="Schmutz J."/>
            <person name="Saski C."/>
            <person name="Vermerris W."/>
            <person name="Kresovich S."/>
        </authorList>
    </citation>
    <scope>NUCLEOTIDE SEQUENCE</scope>
</reference>
<dbReference type="Proteomes" id="UP000807115">
    <property type="component" value="Chromosome 4"/>
</dbReference>
<evidence type="ECO:0000259" key="2">
    <source>
        <dbReference type="Pfam" id="PF10551"/>
    </source>
</evidence>
<evidence type="ECO:0000313" key="3">
    <source>
        <dbReference type="EMBL" id="KAG0534477.1"/>
    </source>
</evidence>